<dbReference type="EMBL" id="CYZA01000004">
    <property type="protein sequence ID" value="CUN69265.1"/>
    <property type="molecule type" value="Genomic_DNA"/>
</dbReference>
<evidence type="ECO:0000313" key="2">
    <source>
        <dbReference type="EMBL" id="CUN69265.1"/>
    </source>
</evidence>
<name>A0A173Z266_9FIRM</name>
<evidence type="ECO:0000313" key="3">
    <source>
        <dbReference type="Proteomes" id="UP000095447"/>
    </source>
</evidence>
<reference evidence="2 3" key="1">
    <citation type="submission" date="2015-09" db="EMBL/GenBank/DDBJ databases">
        <authorList>
            <consortium name="Pathogen Informatics"/>
        </authorList>
    </citation>
    <scope>NUCLEOTIDE SEQUENCE [LARGE SCALE GENOMIC DNA]</scope>
    <source>
        <strain evidence="2 3">2789STDY5608838</strain>
    </source>
</reference>
<dbReference type="Proteomes" id="UP000095447">
    <property type="component" value="Unassembled WGS sequence"/>
</dbReference>
<protein>
    <submittedName>
        <fullName evidence="2">Uncharacterized protein</fullName>
    </submittedName>
</protein>
<keyword evidence="1" id="KW-0175">Coiled coil</keyword>
<gene>
    <name evidence="2" type="ORF">ERS852395_01056</name>
</gene>
<feature type="coiled-coil region" evidence="1">
    <location>
        <begin position="8"/>
        <end position="55"/>
    </location>
</feature>
<dbReference type="RefSeq" id="WP_055052926.1">
    <property type="nucleotide sequence ID" value="NZ_CYZA01000004.1"/>
</dbReference>
<evidence type="ECO:0000256" key="1">
    <source>
        <dbReference type="SAM" id="Coils"/>
    </source>
</evidence>
<dbReference type="AlphaFoldDB" id="A0A173Z266"/>
<proteinExistence type="predicted"/>
<accession>A0A173Z266</accession>
<organism evidence="2 3">
    <name type="scientific">Blautia obeum</name>
    <dbReference type="NCBI Taxonomy" id="40520"/>
    <lineage>
        <taxon>Bacteria</taxon>
        <taxon>Bacillati</taxon>
        <taxon>Bacillota</taxon>
        <taxon>Clostridia</taxon>
        <taxon>Lachnospirales</taxon>
        <taxon>Lachnospiraceae</taxon>
        <taxon>Blautia</taxon>
    </lineage>
</organism>
<sequence length="161" mass="19360">MNIEKFYYDEQTEMYEQMKKEQDEHEQSLSVEEREKEHQKLFQEARTIMEKAERKKKEEYQIINPVKYQRFIYLSERAIQFSKISGCNIKIQTFPDMSALIKMQTGYIWLLSDGESALEDKETMKNLLNEADWVGIGSRKHGEKDVVELEFWFELAEKLKK</sequence>